<sequence>MSVREAPAVGIEPVILTDEATVVGEYEPAKHEDIGYQSEAQLEDSFIKQLQAQAYGYVTLDTEEALVANLRRQLEALNDYRFTDDEWKRFLEHSVAAANDSVIDKARRIQEDHVQVLTRDTGESKNIRLIDKTNIHNNRLQVTNQYVAVGGAHENRYDVTILVNGLPLVHVELKRRGVPIREAFNQINRYQRDSFWAGTGLFGYVQVFVISNGTHTKYYSNTTRLDHVTEDKGTRRQAKAASSDSFEFTSWWSDARNQPITDLIDFTRTFLAKRTILAILTRYCVLTTAKKLMVMRPYQIAATEAILQRINTSALNKQTGTIAAGGYVWHTTGSGKTLTSFKTAKLAAGLAGVDKVLFVVDRKDLDHQTIKEYNRFAAGTVAANQSTSQLAAQIEDPDVRIIVTTIQKLSNFVGRHRKHSVYDGHVVLIFDECHRSQFGDMHTAITKAFRNYHLFGFTGTPIFAANAGTSGGYDLRTTAQAFGDQLHTYTIVDAIRDNNVLPFHIDYIDTIRTADGVTDAEVSGINTEAALLAPERIGQVVAYIREHFDQKTRRNASYSLGEQRVRGFNSLFATASIRAARLYYDEFKRQQAGLPAGQRLTVGIIYSYAPNADAPGEVVADEAMDTAGLTADDREFLERAIEDYNETFSMSCSTDANGFEAYYEDLSERLATKQIDLVIVVNMFLTGFDSKSLNTLWVDKNLRTHGLIQAFSRTNRILNAVKSYGNIVCFRDLQAETDEAISLFGNREAGGLVLLKPYQEYLQEYIERVTELRAGFEPGGVIASEDAQKEFITLFGKILRLRNILTSFDDFVGQDVLDRGEFADYRSVYVDLYHELRPRNEAEKEVINDDLVFEIELVKQVEVNVDYILMLVDKHREQQGTGEDREIPVEIERAIASSPSLRNKKDLIEDFVRSVSARGDLDAQWQEYVAKRRDEELARIIAEEALRAEAATALVDAALRGDAEIGNEGTAITRVLPPVSRFRRPASGEGTLDEKKHRVVEQLREFVDRFRGLN</sequence>
<dbReference type="Pfam" id="PF04313">
    <property type="entry name" value="HSDR_N"/>
    <property type="match status" value="1"/>
</dbReference>
<organism evidence="13 14">
    <name type="scientific">Actinomyces radicidentis</name>
    <dbReference type="NCBI Taxonomy" id="111015"/>
    <lineage>
        <taxon>Bacteria</taxon>
        <taxon>Bacillati</taxon>
        <taxon>Actinomycetota</taxon>
        <taxon>Actinomycetes</taxon>
        <taxon>Actinomycetales</taxon>
        <taxon>Actinomycetaceae</taxon>
        <taxon>Actinomyces</taxon>
    </lineage>
</organism>
<evidence type="ECO:0000256" key="1">
    <source>
        <dbReference type="ARBA" id="ARBA00000851"/>
    </source>
</evidence>
<dbReference type="CDD" id="cd18030">
    <property type="entry name" value="DEXHc_RE_I_HsdR"/>
    <property type="match status" value="1"/>
</dbReference>
<evidence type="ECO:0000256" key="9">
    <source>
        <dbReference type="ARBA" id="ARBA00022840"/>
    </source>
</evidence>
<evidence type="ECO:0000256" key="11">
    <source>
        <dbReference type="RuleBase" id="RU364115"/>
    </source>
</evidence>
<evidence type="ECO:0000259" key="12">
    <source>
        <dbReference type="PROSITE" id="PS51192"/>
    </source>
</evidence>
<name>A0A109W2V1_ACTRD</name>
<dbReference type="InterPro" id="IPR004473">
    <property type="entry name" value="Restrct_endonuc_typeI_HsdR"/>
</dbReference>
<evidence type="ECO:0000256" key="3">
    <source>
        <dbReference type="ARBA" id="ARBA00011296"/>
    </source>
</evidence>
<dbReference type="GO" id="GO:0005524">
    <property type="term" value="F:ATP binding"/>
    <property type="evidence" value="ECO:0007669"/>
    <property type="project" value="UniProtKB-KW"/>
</dbReference>
<dbReference type="InterPro" id="IPR051268">
    <property type="entry name" value="Type-I_R_enzyme_R_subunit"/>
</dbReference>
<dbReference type="InterPro" id="IPR040980">
    <property type="entry name" value="SWI2_SNF2"/>
</dbReference>
<dbReference type="InterPro" id="IPR014001">
    <property type="entry name" value="Helicase_ATP-bd"/>
</dbReference>
<keyword evidence="4" id="KW-0540">Nuclease</keyword>
<evidence type="ECO:0000313" key="14">
    <source>
        <dbReference type="Proteomes" id="UP000065220"/>
    </source>
</evidence>
<dbReference type="PANTHER" id="PTHR30195:SF16">
    <property type="entry name" value="TYPE I RESTRICTION ENZYME ENDONUCLEASE SUBUNIT"/>
    <property type="match status" value="1"/>
</dbReference>
<keyword evidence="7" id="KW-0255">Endonuclease</keyword>
<keyword evidence="8 11" id="KW-0378">Hydrolase</keyword>
<dbReference type="PANTHER" id="PTHR30195">
    <property type="entry name" value="TYPE I SITE-SPECIFIC DEOXYRIBONUCLEASE PROTEIN SUBUNIT M AND R"/>
    <property type="match status" value="1"/>
</dbReference>
<evidence type="ECO:0000256" key="2">
    <source>
        <dbReference type="ARBA" id="ARBA00008598"/>
    </source>
</evidence>
<dbReference type="InterPro" id="IPR007409">
    <property type="entry name" value="Restrct_endonuc_type1_HsdR_N"/>
</dbReference>
<dbReference type="REBASE" id="140109">
    <property type="entry name" value="Ara36733IP"/>
</dbReference>
<dbReference type="GO" id="GO:0003677">
    <property type="term" value="F:DNA binding"/>
    <property type="evidence" value="ECO:0007669"/>
    <property type="project" value="UniProtKB-KW"/>
</dbReference>
<dbReference type="InterPro" id="IPR022625">
    <property type="entry name" value="TypeI_RM_Rsu_C"/>
</dbReference>
<evidence type="ECO:0000256" key="6">
    <source>
        <dbReference type="ARBA" id="ARBA00022747"/>
    </source>
</evidence>
<dbReference type="GO" id="GO:0004386">
    <property type="term" value="F:helicase activity"/>
    <property type="evidence" value="ECO:0007669"/>
    <property type="project" value="UniProtKB-KW"/>
</dbReference>
<dbReference type="OrthoDB" id="9758243at2"/>
<dbReference type="PROSITE" id="PS51192">
    <property type="entry name" value="HELICASE_ATP_BIND_1"/>
    <property type="match status" value="1"/>
</dbReference>
<dbReference type="InterPro" id="IPR055180">
    <property type="entry name" value="HsdR_RecA-like_helicase_dom_2"/>
</dbReference>
<proteinExistence type="inferred from homology"/>
<feature type="domain" description="Helicase ATP-binding" evidence="12">
    <location>
        <begin position="317"/>
        <end position="462"/>
    </location>
</feature>
<keyword evidence="13" id="KW-0347">Helicase</keyword>
<comment type="catalytic activity">
    <reaction evidence="1 11">
        <text>Endonucleolytic cleavage of DNA to give random double-stranded fragments with terminal 5'-phosphates, ATP is simultaneously hydrolyzed.</text>
        <dbReference type="EC" id="3.1.21.3"/>
    </reaction>
</comment>
<dbReference type="Proteomes" id="UP000065220">
    <property type="component" value="Chromosome"/>
</dbReference>
<dbReference type="CDD" id="cd18800">
    <property type="entry name" value="SF2_C_EcoR124I-like"/>
    <property type="match status" value="1"/>
</dbReference>
<evidence type="ECO:0000256" key="10">
    <source>
        <dbReference type="ARBA" id="ARBA00023125"/>
    </source>
</evidence>
<dbReference type="Gene3D" id="3.90.1570.50">
    <property type="match status" value="2"/>
</dbReference>
<dbReference type="InterPro" id="IPR027417">
    <property type="entry name" value="P-loop_NTPase"/>
</dbReference>
<protein>
    <recommendedName>
        <fullName evidence="11">Type I restriction enzyme endonuclease subunit</fullName>
        <shortName evidence="11">R protein</shortName>
        <ecNumber evidence="11">3.1.21.3</ecNumber>
    </recommendedName>
</protein>
<accession>A0A109W2V1</accession>
<keyword evidence="5 11" id="KW-0547">Nucleotide-binding</keyword>
<reference evidence="14" key="1">
    <citation type="submission" date="2016-02" db="EMBL/GenBank/DDBJ databases">
        <authorList>
            <person name="Holder M.E."/>
            <person name="Ajami N.J."/>
            <person name="Petrosino J.F."/>
        </authorList>
    </citation>
    <scope>NUCLEOTIDE SEQUENCE [LARGE SCALE GENOMIC DNA]</scope>
    <source>
        <strain evidence="14">CCUG 36733</strain>
    </source>
</reference>
<keyword evidence="9 11" id="KW-0067">ATP-binding</keyword>
<dbReference type="Pfam" id="PF22679">
    <property type="entry name" value="T1R_D3-like"/>
    <property type="match status" value="1"/>
</dbReference>
<dbReference type="SMART" id="SM00487">
    <property type="entry name" value="DEXDc"/>
    <property type="match status" value="1"/>
</dbReference>
<dbReference type="SUPFAM" id="SSF52540">
    <property type="entry name" value="P-loop containing nucleoside triphosphate hydrolases"/>
    <property type="match status" value="1"/>
</dbReference>
<dbReference type="Gene3D" id="1.20.58.2040">
    <property type="match status" value="1"/>
</dbReference>
<dbReference type="EMBL" id="CP014228">
    <property type="protein sequence ID" value="AMD87724.1"/>
    <property type="molecule type" value="Genomic_DNA"/>
</dbReference>
<evidence type="ECO:0000256" key="4">
    <source>
        <dbReference type="ARBA" id="ARBA00022722"/>
    </source>
</evidence>
<dbReference type="RefSeq" id="WP_067942708.1">
    <property type="nucleotide sequence ID" value="NZ_CP014228.1"/>
</dbReference>
<dbReference type="GO" id="GO:0009307">
    <property type="term" value="P:DNA restriction-modification system"/>
    <property type="evidence" value="ECO:0007669"/>
    <property type="project" value="UniProtKB-KW"/>
</dbReference>
<evidence type="ECO:0000256" key="7">
    <source>
        <dbReference type="ARBA" id="ARBA00022759"/>
    </source>
</evidence>
<comment type="similarity">
    <text evidence="2 11">Belongs to the HsdR family.</text>
</comment>
<evidence type="ECO:0000256" key="5">
    <source>
        <dbReference type="ARBA" id="ARBA00022741"/>
    </source>
</evidence>
<keyword evidence="6 11" id="KW-0680">Restriction system</keyword>
<dbReference type="GO" id="GO:0009035">
    <property type="term" value="F:type I site-specific deoxyribonuclease activity"/>
    <property type="evidence" value="ECO:0007669"/>
    <property type="project" value="UniProtKB-EC"/>
</dbReference>
<comment type="subunit">
    <text evidence="3 11">The type I restriction/modification system is composed of three polypeptides R, M and S.</text>
</comment>
<dbReference type="EC" id="3.1.21.3" evidence="11"/>
<comment type="function">
    <text evidence="11">Subunit R is required for both nuclease and ATPase activities, but not for modification.</text>
</comment>
<evidence type="ECO:0000256" key="8">
    <source>
        <dbReference type="ARBA" id="ARBA00022801"/>
    </source>
</evidence>
<dbReference type="STRING" id="111015.AXF14_09175"/>
<keyword evidence="14" id="KW-1185">Reference proteome</keyword>
<dbReference type="Pfam" id="PF18766">
    <property type="entry name" value="SWI2_SNF2"/>
    <property type="match status" value="1"/>
</dbReference>
<evidence type="ECO:0000313" key="13">
    <source>
        <dbReference type="EMBL" id="AMD87724.1"/>
    </source>
</evidence>
<keyword evidence="10 11" id="KW-0238">DNA-binding</keyword>
<gene>
    <name evidence="13" type="ORF">AXF14_09175</name>
</gene>
<dbReference type="AlphaFoldDB" id="A0A109W2V1"/>
<dbReference type="CDD" id="cd22332">
    <property type="entry name" value="HsdR_N"/>
    <property type="match status" value="1"/>
</dbReference>
<dbReference type="NCBIfam" id="TIGR00348">
    <property type="entry name" value="hsdR"/>
    <property type="match status" value="1"/>
</dbReference>
<dbReference type="KEGG" id="ard:AXF14_09175"/>
<dbReference type="Gene3D" id="3.40.50.300">
    <property type="entry name" value="P-loop containing nucleotide triphosphate hydrolases"/>
    <property type="match status" value="2"/>
</dbReference>
<dbReference type="Pfam" id="PF12008">
    <property type="entry name" value="EcoR124_C"/>
    <property type="match status" value="1"/>
</dbReference>